<dbReference type="EMBL" id="AMGM01000027">
    <property type="protein sequence ID" value="EKB49352.1"/>
    <property type="molecule type" value="Genomic_DNA"/>
</dbReference>
<dbReference type="InterPro" id="IPR038186">
    <property type="entry name" value="CHAD_dom_sf"/>
</dbReference>
<dbReference type="RefSeq" id="WP_009185042.1">
    <property type="nucleotide sequence ID" value="NZ_AMGM01000027.1"/>
</dbReference>
<accession>K1LAU1</accession>
<evidence type="ECO:0000313" key="2">
    <source>
        <dbReference type="Proteomes" id="UP000004478"/>
    </source>
</evidence>
<dbReference type="Gene3D" id="1.40.20.10">
    <property type="entry name" value="CHAD domain"/>
    <property type="match status" value="1"/>
</dbReference>
<keyword evidence="2" id="KW-1185">Reference proteome</keyword>
<sequence>MTFDLKTTDYVKQHFEEVLKLLPVVLENQEENTIHQFRIKIKKLHALVKLLEKTEPESDIKEKFRPVRKLFKKVGVIREIQLDLKKLIELNKSDISDASEWPKKLGKKNAKLSKDRGKWNKNIHDTFKIFIQYDYKLNYTLLEDYFRKLIIKANNFMLQGDFHEARKNIKSALYLKDLLSESDQKSIGIDFTFLNELQEKIGNWNDLFSSSLRNEEKEKKQLLEPVLKQLTEELKKDAQAFLLSVYTKDKS</sequence>
<protein>
    <submittedName>
        <fullName evidence="1">CHAD domain protein</fullName>
    </submittedName>
</protein>
<proteinExistence type="predicted"/>
<gene>
    <name evidence="1" type="ORF">B879_02012</name>
</gene>
<reference evidence="1 2" key="1">
    <citation type="journal article" date="2012" name="J. Bacteriol.">
        <title>Draft Genome Sequence of Cecembia lonarensis Strain LW9T, Isolated from Lonar Lake, a Haloalkaline Lake in India.</title>
        <authorList>
            <person name="Shivaji S."/>
            <person name="Ara S."/>
            <person name="Singh A."/>
            <person name="Pinnaka A.K."/>
        </authorList>
    </citation>
    <scope>NUCLEOTIDE SEQUENCE [LARGE SCALE GENOMIC DNA]</scope>
    <source>
        <strain evidence="1 2">LW9</strain>
    </source>
</reference>
<dbReference type="AlphaFoldDB" id="K1LAU1"/>
<comment type="caution">
    <text evidence="1">The sequence shown here is derived from an EMBL/GenBank/DDBJ whole genome shotgun (WGS) entry which is preliminary data.</text>
</comment>
<name>K1LAU1_CECL9</name>
<organism evidence="1 2">
    <name type="scientific">Cecembia lonarensis (strain CCUG 58316 / KCTC 22772 / LW9)</name>
    <dbReference type="NCBI Taxonomy" id="1225176"/>
    <lineage>
        <taxon>Bacteria</taxon>
        <taxon>Pseudomonadati</taxon>
        <taxon>Bacteroidota</taxon>
        <taxon>Cytophagia</taxon>
        <taxon>Cytophagales</taxon>
        <taxon>Cyclobacteriaceae</taxon>
        <taxon>Cecembia</taxon>
    </lineage>
</organism>
<dbReference type="OrthoDB" id="773317at2"/>
<dbReference type="Proteomes" id="UP000004478">
    <property type="component" value="Unassembled WGS sequence"/>
</dbReference>
<evidence type="ECO:0000313" key="1">
    <source>
        <dbReference type="EMBL" id="EKB49352.1"/>
    </source>
</evidence>